<keyword evidence="1" id="KW-0812">Transmembrane</keyword>
<organism evidence="3 4">
    <name type="scientific">Coniochaeta ligniaria NRRL 30616</name>
    <dbReference type="NCBI Taxonomy" id="1408157"/>
    <lineage>
        <taxon>Eukaryota</taxon>
        <taxon>Fungi</taxon>
        <taxon>Dikarya</taxon>
        <taxon>Ascomycota</taxon>
        <taxon>Pezizomycotina</taxon>
        <taxon>Sordariomycetes</taxon>
        <taxon>Sordariomycetidae</taxon>
        <taxon>Coniochaetales</taxon>
        <taxon>Coniochaetaceae</taxon>
        <taxon>Coniochaeta</taxon>
    </lineage>
</organism>
<proteinExistence type="predicted"/>
<keyword evidence="1" id="KW-1133">Transmembrane helix</keyword>
<keyword evidence="2" id="KW-0732">Signal</keyword>
<feature type="signal peptide" evidence="2">
    <location>
        <begin position="1"/>
        <end position="17"/>
    </location>
</feature>
<dbReference type="EMBL" id="KV875094">
    <property type="protein sequence ID" value="OIW33437.1"/>
    <property type="molecule type" value="Genomic_DNA"/>
</dbReference>
<dbReference type="AlphaFoldDB" id="A0A1J7J1S9"/>
<evidence type="ECO:0000313" key="4">
    <source>
        <dbReference type="Proteomes" id="UP000182658"/>
    </source>
</evidence>
<sequence length="102" mass="10610">MALMWVLLGADAGGATAVGEVMVVMVIVVVVSVVTLTVLPLLYLRSVSEKAMYVVLVRDTRRGPASDILRLGQRTMTLAGPMKAVFGSAMGAATSGFVVANL</sequence>
<dbReference type="Proteomes" id="UP000182658">
    <property type="component" value="Unassembled WGS sequence"/>
</dbReference>
<reference evidence="3 4" key="1">
    <citation type="submission" date="2016-10" db="EMBL/GenBank/DDBJ databases">
        <title>Draft genome sequence of Coniochaeta ligniaria NRRL30616, a lignocellulolytic fungus for bioabatement of inhibitors in plant biomass hydrolysates.</title>
        <authorList>
            <consortium name="DOE Joint Genome Institute"/>
            <person name="Jimenez D.J."/>
            <person name="Hector R.E."/>
            <person name="Riley R."/>
            <person name="Sun H."/>
            <person name="Grigoriev I.V."/>
            <person name="Van Elsas J.D."/>
            <person name="Nichols N.N."/>
        </authorList>
    </citation>
    <scope>NUCLEOTIDE SEQUENCE [LARGE SCALE GENOMIC DNA]</scope>
    <source>
        <strain evidence="3 4">NRRL 30616</strain>
    </source>
</reference>
<evidence type="ECO:0000313" key="3">
    <source>
        <dbReference type="EMBL" id="OIW33437.1"/>
    </source>
</evidence>
<name>A0A1J7J1S9_9PEZI</name>
<protein>
    <submittedName>
        <fullName evidence="3">Uncharacterized protein</fullName>
    </submittedName>
</protein>
<feature type="chain" id="PRO_5012204955" evidence="2">
    <location>
        <begin position="18"/>
        <end position="102"/>
    </location>
</feature>
<feature type="transmembrane region" description="Helical" evidence="1">
    <location>
        <begin position="24"/>
        <end position="44"/>
    </location>
</feature>
<feature type="non-terminal residue" evidence="3">
    <location>
        <position position="102"/>
    </location>
</feature>
<accession>A0A1J7J1S9</accession>
<dbReference type="InParanoid" id="A0A1J7J1S9"/>
<keyword evidence="4" id="KW-1185">Reference proteome</keyword>
<gene>
    <name evidence="3" type="ORF">CONLIGDRAFT_628334</name>
</gene>
<evidence type="ECO:0000256" key="1">
    <source>
        <dbReference type="SAM" id="Phobius"/>
    </source>
</evidence>
<keyword evidence="1" id="KW-0472">Membrane</keyword>
<evidence type="ECO:0000256" key="2">
    <source>
        <dbReference type="SAM" id="SignalP"/>
    </source>
</evidence>